<dbReference type="Pfam" id="PF15328">
    <property type="entry name" value="GCOM2"/>
    <property type="match status" value="1"/>
</dbReference>
<accession>A0AAD1RNA4</accession>
<dbReference type="PRINTS" id="PR02085">
    <property type="entry name" value="POLR2GRINL1"/>
</dbReference>
<dbReference type="Proteomes" id="UP001295444">
    <property type="component" value="Chromosome 03"/>
</dbReference>
<dbReference type="AlphaFoldDB" id="A0AAD1RNA4"/>
<dbReference type="GO" id="GO:0035556">
    <property type="term" value="P:intracellular signal transduction"/>
    <property type="evidence" value="ECO:0007669"/>
    <property type="project" value="TreeGrafter"/>
</dbReference>
<dbReference type="EMBL" id="OW240914">
    <property type="protein sequence ID" value="CAH2273844.1"/>
    <property type="molecule type" value="Genomic_DNA"/>
</dbReference>
<dbReference type="PANTHER" id="PTHR23171:SF4">
    <property type="entry name" value="TUFTELIN"/>
    <property type="match status" value="1"/>
</dbReference>
<dbReference type="PANTHER" id="PTHR23171">
    <property type="entry name" value="GDOWN1"/>
    <property type="match status" value="1"/>
</dbReference>
<protein>
    <submittedName>
        <fullName evidence="2">GRINL1A</fullName>
    </submittedName>
</protein>
<dbReference type="GO" id="GO:0031674">
    <property type="term" value="C:I band"/>
    <property type="evidence" value="ECO:0007669"/>
    <property type="project" value="TreeGrafter"/>
</dbReference>
<proteinExistence type="predicted"/>
<dbReference type="GO" id="GO:0005634">
    <property type="term" value="C:nucleus"/>
    <property type="evidence" value="ECO:0007669"/>
    <property type="project" value="InterPro"/>
</dbReference>
<dbReference type="GO" id="GO:0003711">
    <property type="term" value="F:transcription elongation factor activity"/>
    <property type="evidence" value="ECO:0007669"/>
    <property type="project" value="InterPro"/>
</dbReference>
<dbReference type="InterPro" id="IPR026213">
    <property type="entry name" value="GRINL1"/>
</dbReference>
<evidence type="ECO:0000313" key="2">
    <source>
        <dbReference type="EMBL" id="CAH2273844.1"/>
    </source>
</evidence>
<keyword evidence="3" id="KW-1185">Reference proteome</keyword>
<reference evidence="2" key="1">
    <citation type="submission" date="2022-03" db="EMBL/GenBank/DDBJ databases">
        <authorList>
            <person name="Alioto T."/>
            <person name="Alioto T."/>
            <person name="Gomez Garrido J."/>
        </authorList>
    </citation>
    <scope>NUCLEOTIDE SEQUENCE</scope>
</reference>
<dbReference type="GO" id="GO:0006368">
    <property type="term" value="P:transcription elongation by RNA polymerase II"/>
    <property type="evidence" value="ECO:0007669"/>
    <property type="project" value="InterPro"/>
</dbReference>
<evidence type="ECO:0000256" key="1">
    <source>
        <dbReference type="SAM" id="MobiDB-lite"/>
    </source>
</evidence>
<name>A0AAD1RNA4_PELCU</name>
<feature type="region of interest" description="Disordered" evidence="1">
    <location>
        <begin position="211"/>
        <end position="232"/>
    </location>
</feature>
<organism evidence="2 3">
    <name type="scientific">Pelobates cultripes</name>
    <name type="common">Western spadefoot toad</name>
    <dbReference type="NCBI Taxonomy" id="61616"/>
    <lineage>
        <taxon>Eukaryota</taxon>
        <taxon>Metazoa</taxon>
        <taxon>Chordata</taxon>
        <taxon>Craniata</taxon>
        <taxon>Vertebrata</taxon>
        <taxon>Euteleostomi</taxon>
        <taxon>Amphibia</taxon>
        <taxon>Batrachia</taxon>
        <taxon>Anura</taxon>
        <taxon>Pelobatoidea</taxon>
        <taxon>Pelobatidae</taxon>
        <taxon>Pelobates</taxon>
    </lineage>
</organism>
<evidence type="ECO:0000313" key="3">
    <source>
        <dbReference type="Proteomes" id="UP001295444"/>
    </source>
</evidence>
<sequence>MSVSGEHGGVELQGKSLAELLEILHRQEKLINNTKFIAKLPDRGKKIMEFTEKVRLAIAEHMELTNRKEVLSKLRREFQERQRDGEEATIIASDHDSSFHINKQLDNIETEAAPTNLLLAEEYPNVPENSDTHHLDGSSVLIEKSRSSVLDPDALLNDLKNITLKDIGEETSRDYGQGKNPFNSSRQKKSHFIEVIEKRALNPVYKKEKFKTNRLPPGSDCSSPCESPVENQTKISAEERRAIEKKHLDDITAARLPPLYHAPSQLLSLEESIALQLSHKQSHEENQAKLAAQRLIEKLDIKMEKFNPEGDSYMKYRDIRDKEDSEN</sequence>
<gene>
    <name evidence="2" type="ORF">PECUL_23A024886</name>
</gene>
<dbReference type="InterPro" id="IPR051375">
    <property type="entry name" value="Tuftelin_GRINL1A/MYZAP/CCD68"/>
</dbReference>
<feature type="compositionally biased region" description="Polar residues" evidence="1">
    <location>
        <begin position="220"/>
        <end position="232"/>
    </location>
</feature>